<evidence type="ECO:0000256" key="9">
    <source>
        <dbReference type="ARBA" id="ARBA00041175"/>
    </source>
</evidence>
<evidence type="ECO:0000256" key="6">
    <source>
        <dbReference type="ARBA" id="ARBA00022683"/>
    </source>
</evidence>
<comment type="function">
    <text evidence="8">The phosphoenolpyruvate-dependent sugar phosphotransferase system (sugar PTS), a major carbohydrate active transport system, catalyzes the phosphorylation of incoming sugar substrates concomitantly with their translocation across the cell membrane. The enzyme II UlaABC PTS system is involved in ascorbate transport.</text>
</comment>
<dbReference type="InterPro" id="IPR002178">
    <property type="entry name" value="PTS_EIIA_type-2_dom"/>
</dbReference>
<dbReference type="PANTHER" id="PTHR36203:SF1">
    <property type="entry name" value="ASCORBATE-SPECIFIC PTS SYSTEM EIIA COMPONENT"/>
    <property type="match status" value="1"/>
</dbReference>
<reference evidence="12 13" key="1">
    <citation type="submission" date="2023-11" db="EMBL/GenBank/DDBJ databases">
        <title>Scandinavium wanjuensis sp. nov., isolated from lettuce South Korea.</title>
        <authorList>
            <person name="Park J."/>
            <person name="Park S."/>
            <person name="Oh K.K."/>
            <person name="Cho G.S."/>
            <person name="Franz C.M.A.P."/>
        </authorList>
    </citation>
    <scope>NUCLEOTIDE SEQUENCE [LARGE SCALE GENOMIC DNA]</scope>
    <source>
        <strain evidence="12 13">V105_6</strain>
    </source>
</reference>
<evidence type="ECO:0000313" key="12">
    <source>
        <dbReference type="EMBL" id="MDX6038600.1"/>
    </source>
</evidence>
<comment type="caution">
    <text evidence="12">The sequence shown here is derived from an EMBL/GenBank/DDBJ whole genome shotgun (WGS) entry which is preliminary data.</text>
</comment>
<dbReference type="SUPFAM" id="SSF55804">
    <property type="entry name" value="Phoshotransferase/anion transport protein"/>
    <property type="match status" value="1"/>
</dbReference>
<keyword evidence="5 12" id="KW-0808">Transferase</keyword>
<dbReference type="CDD" id="cd00211">
    <property type="entry name" value="PTS_IIA_fru"/>
    <property type="match status" value="1"/>
</dbReference>
<dbReference type="InterPro" id="IPR051351">
    <property type="entry name" value="Ascorbate-PTS_EIIA_comp"/>
</dbReference>
<dbReference type="EMBL" id="JAWXRD010000001">
    <property type="protein sequence ID" value="MDX6038600.1"/>
    <property type="molecule type" value="Genomic_DNA"/>
</dbReference>
<organism evidence="12 13">
    <name type="scientific">Scandinavium lactucae</name>
    <dbReference type="NCBI Taxonomy" id="3095028"/>
    <lineage>
        <taxon>Bacteria</taxon>
        <taxon>Pseudomonadati</taxon>
        <taxon>Pseudomonadota</taxon>
        <taxon>Gammaproteobacteria</taxon>
        <taxon>Enterobacterales</taxon>
        <taxon>Enterobacteriaceae</taxon>
        <taxon>Scandinavium</taxon>
    </lineage>
</organism>
<comment type="subcellular location">
    <subcellularLocation>
        <location evidence="1">Cytoplasm</location>
    </subcellularLocation>
</comment>
<dbReference type="PROSITE" id="PS00372">
    <property type="entry name" value="PTS_EIIA_TYPE_2_HIS"/>
    <property type="match status" value="1"/>
</dbReference>
<dbReference type="Gene3D" id="3.40.930.10">
    <property type="entry name" value="Mannitol-specific EII, Chain A"/>
    <property type="match status" value="1"/>
</dbReference>
<keyword evidence="6" id="KW-0598">Phosphotransferase system</keyword>
<accession>A0ABU4QH16</accession>
<sequence>MKLRDSLADNHSILLQAQANTWQEAVKLGVDLLVKADVVEPRYYQAILDGVEQHGPYFVIAPGLAMPHGRPEEGVKKTGFALVTLEKPLVFNHEDNDPVDILITLAAVDANTHQEVGIMQIVNLFEDEDNFDRLRACRTEQDVLTLIDSATAATA</sequence>
<dbReference type="RefSeq" id="WP_319785116.1">
    <property type="nucleotide sequence ID" value="NZ_JAWXRD010000001.1"/>
</dbReference>
<keyword evidence="4" id="KW-0597">Phosphoprotein</keyword>
<evidence type="ECO:0000256" key="8">
    <source>
        <dbReference type="ARBA" id="ARBA00037387"/>
    </source>
</evidence>
<gene>
    <name evidence="12" type="primary">ulaC</name>
    <name evidence="12" type="ORF">SIK69_00125</name>
</gene>
<dbReference type="NCBIfam" id="NF007694">
    <property type="entry name" value="PRK10372.1"/>
    <property type="match status" value="1"/>
</dbReference>
<name>A0ABU4QH16_9ENTR</name>
<evidence type="ECO:0000256" key="1">
    <source>
        <dbReference type="ARBA" id="ARBA00004496"/>
    </source>
</evidence>
<protein>
    <recommendedName>
        <fullName evidence="9">Ascorbate-specific PTS system EIIA component</fullName>
    </recommendedName>
    <alternativeName>
        <fullName evidence="10">Ascorbate-specific phosphotransferase enzyme IIA component</fullName>
    </alternativeName>
</protein>
<keyword evidence="7" id="KW-0418">Kinase</keyword>
<keyword evidence="3" id="KW-0963">Cytoplasm</keyword>
<feature type="domain" description="PTS EIIA type-2" evidence="11">
    <location>
        <begin position="6"/>
        <end position="150"/>
    </location>
</feature>
<keyword evidence="2" id="KW-0813">Transport</keyword>
<dbReference type="GO" id="GO:0016740">
    <property type="term" value="F:transferase activity"/>
    <property type="evidence" value="ECO:0007669"/>
    <property type="project" value="UniProtKB-KW"/>
</dbReference>
<dbReference type="Pfam" id="PF00359">
    <property type="entry name" value="PTS_EIIA_2"/>
    <property type="match status" value="1"/>
</dbReference>
<evidence type="ECO:0000256" key="10">
    <source>
        <dbReference type="ARBA" id="ARBA00042072"/>
    </source>
</evidence>
<evidence type="ECO:0000313" key="13">
    <source>
        <dbReference type="Proteomes" id="UP001275664"/>
    </source>
</evidence>
<dbReference type="Proteomes" id="UP001275664">
    <property type="component" value="Unassembled WGS sequence"/>
</dbReference>
<dbReference type="PANTHER" id="PTHR36203">
    <property type="entry name" value="ASCORBATE-SPECIFIC PTS SYSTEM EIIA COMPONENT"/>
    <property type="match status" value="1"/>
</dbReference>
<evidence type="ECO:0000256" key="4">
    <source>
        <dbReference type="ARBA" id="ARBA00022553"/>
    </source>
</evidence>
<evidence type="ECO:0000256" key="5">
    <source>
        <dbReference type="ARBA" id="ARBA00022679"/>
    </source>
</evidence>
<dbReference type="InterPro" id="IPR016152">
    <property type="entry name" value="PTrfase/Anion_transptr"/>
</dbReference>
<evidence type="ECO:0000256" key="3">
    <source>
        <dbReference type="ARBA" id="ARBA00022490"/>
    </source>
</evidence>
<evidence type="ECO:0000256" key="7">
    <source>
        <dbReference type="ARBA" id="ARBA00022777"/>
    </source>
</evidence>
<evidence type="ECO:0000259" key="11">
    <source>
        <dbReference type="PROSITE" id="PS51094"/>
    </source>
</evidence>
<proteinExistence type="predicted"/>
<evidence type="ECO:0000256" key="2">
    <source>
        <dbReference type="ARBA" id="ARBA00022448"/>
    </source>
</evidence>
<dbReference type="PROSITE" id="PS51094">
    <property type="entry name" value="PTS_EIIA_TYPE_2"/>
    <property type="match status" value="1"/>
</dbReference>
<keyword evidence="13" id="KW-1185">Reference proteome</keyword>